<dbReference type="SUPFAM" id="SSF55874">
    <property type="entry name" value="ATPase domain of HSP90 chaperone/DNA topoisomerase II/histidine kinase"/>
    <property type="match status" value="1"/>
</dbReference>
<dbReference type="InterPro" id="IPR036890">
    <property type="entry name" value="HATPase_C_sf"/>
</dbReference>
<dbReference type="EC" id="2.7.13.3" evidence="2"/>
<dbReference type="EMBL" id="RJJE01000007">
    <property type="protein sequence ID" value="RNI30896.1"/>
    <property type="molecule type" value="Genomic_DNA"/>
</dbReference>
<evidence type="ECO:0000256" key="2">
    <source>
        <dbReference type="ARBA" id="ARBA00012438"/>
    </source>
</evidence>
<dbReference type="InterPro" id="IPR003661">
    <property type="entry name" value="HisK_dim/P_dom"/>
</dbReference>
<dbReference type="AlphaFoldDB" id="A0A3M9MZJ4"/>
<sequence>MKLLNHATSYLAGILLVVISVWAALFYVNMLDEIYDSMDDGLENQKILVMQKAARDSTILQQTEFEEGYYKFREVPLAVARQQKDLYQDTLMYMQNEKDFEPVRLLTTVFRHQGKFYELRLITSMVEEDDLIEDLFYSLLGLYVGLIASILLLNNLLLKRIWRPFYQLLQRLRQFRLEDPQPIAVEETNIDEFRLLNQTVEKLLQSNISTYNSQKAFIENASHELQTPLAISLNKLELLAESNNLQEAQLEQIGTVMQSLERLTRLNKSLLLLSKIENRQFAAEEPVNFQTLLEHIISDFSDQCHFRNLTVTLEGEEAPQVTMNPDLAMMLSLNLFKNAMVHNVNGGSIKVLLTATSFTIENLGKDTPLHPEKLFNRFYKEDTSGASTGLGLAIAKAICDLYGFQISYDYQQKHILRVQFRPSV</sequence>
<comment type="caution">
    <text evidence="10">The sequence shown here is derived from an EMBL/GenBank/DDBJ whole genome shotgun (WGS) entry which is preliminary data.</text>
</comment>
<dbReference type="Gene3D" id="3.30.565.10">
    <property type="entry name" value="Histidine kinase-like ATPase, C-terminal domain"/>
    <property type="match status" value="1"/>
</dbReference>
<evidence type="ECO:0000256" key="4">
    <source>
        <dbReference type="ARBA" id="ARBA00022679"/>
    </source>
</evidence>
<protein>
    <recommendedName>
        <fullName evidence="2">histidine kinase</fullName>
        <ecNumber evidence="2">2.7.13.3</ecNumber>
    </recommendedName>
</protein>
<organism evidence="10 11">
    <name type="scientific">Rufibacter immobilis</name>
    <dbReference type="NCBI Taxonomy" id="1348778"/>
    <lineage>
        <taxon>Bacteria</taxon>
        <taxon>Pseudomonadati</taxon>
        <taxon>Bacteroidota</taxon>
        <taxon>Cytophagia</taxon>
        <taxon>Cytophagales</taxon>
        <taxon>Hymenobacteraceae</taxon>
        <taxon>Rufibacter</taxon>
    </lineage>
</organism>
<dbReference type="CDD" id="cd00082">
    <property type="entry name" value="HisKA"/>
    <property type="match status" value="1"/>
</dbReference>
<feature type="domain" description="Histidine kinase" evidence="9">
    <location>
        <begin position="220"/>
        <end position="424"/>
    </location>
</feature>
<dbReference type="Pfam" id="PF02518">
    <property type="entry name" value="HATPase_c"/>
    <property type="match status" value="1"/>
</dbReference>
<proteinExistence type="predicted"/>
<evidence type="ECO:0000256" key="6">
    <source>
        <dbReference type="ARBA" id="ARBA00022777"/>
    </source>
</evidence>
<keyword evidence="3" id="KW-0597">Phosphoprotein</keyword>
<dbReference type="PROSITE" id="PS50109">
    <property type="entry name" value="HIS_KIN"/>
    <property type="match status" value="1"/>
</dbReference>
<feature type="transmembrane region" description="Helical" evidence="8">
    <location>
        <begin position="135"/>
        <end position="158"/>
    </location>
</feature>
<dbReference type="InterPro" id="IPR036097">
    <property type="entry name" value="HisK_dim/P_sf"/>
</dbReference>
<keyword evidence="8" id="KW-0472">Membrane</keyword>
<dbReference type="InterPro" id="IPR005467">
    <property type="entry name" value="His_kinase_dom"/>
</dbReference>
<accession>A0A3M9MZJ4</accession>
<evidence type="ECO:0000256" key="7">
    <source>
        <dbReference type="ARBA" id="ARBA00022989"/>
    </source>
</evidence>
<dbReference type="GO" id="GO:0005886">
    <property type="term" value="C:plasma membrane"/>
    <property type="evidence" value="ECO:0007669"/>
    <property type="project" value="TreeGrafter"/>
</dbReference>
<evidence type="ECO:0000313" key="11">
    <source>
        <dbReference type="Proteomes" id="UP000271010"/>
    </source>
</evidence>
<evidence type="ECO:0000256" key="3">
    <source>
        <dbReference type="ARBA" id="ARBA00022553"/>
    </source>
</evidence>
<dbReference type="Gene3D" id="1.10.287.130">
    <property type="match status" value="1"/>
</dbReference>
<dbReference type="PANTHER" id="PTHR45436">
    <property type="entry name" value="SENSOR HISTIDINE KINASE YKOH"/>
    <property type="match status" value="1"/>
</dbReference>
<evidence type="ECO:0000313" key="10">
    <source>
        <dbReference type="EMBL" id="RNI30896.1"/>
    </source>
</evidence>
<dbReference type="InterPro" id="IPR003594">
    <property type="entry name" value="HATPase_dom"/>
</dbReference>
<feature type="transmembrane region" description="Helical" evidence="8">
    <location>
        <begin position="7"/>
        <end position="28"/>
    </location>
</feature>
<comment type="catalytic activity">
    <reaction evidence="1">
        <text>ATP + protein L-histidine = ADP + protein N-phospho-L-histidine.</text>
        <dbReference type="EC" id="2.7.13.3"/>
    </reaction>
</comment>
<evidence type="ECO:0000259" key="9">
    <source>
        <dbReference type="PROSITE" id="PS50109"/>
    </source>
</evidence>
<dbReference type="PANTHER" id="PTHR45436:SF5">
    <property type="entry name" value="SENSOR HISTIDINE KINASE TRCS"/>
    <property type="match status" value="1"/>
</dbReference>
<keyword evidence="4" id="KW-0808">Transferase</keyword>
<dbReference type="GO" id="GO:0000155">
    <property type="term" value="F:phosphorelay sensor kinase activity"/>
    <property type="evidence" value="ECO:0007669"/>
    <property type="project" value="InterPro"/>
</dbReference>
<dbReference type="RefSeq" id="WP_123132440.1">
    <property type="nucleotide sequence ID" value="NZ_RJJE01000007.1"/>
</dbReference>
<dbReference type="Proteomes" id="UP000271010">
    <property type="component" value="Unassembled WGS sequence"/>
</dbReference>
<keyword evidence="7 8" id="KW-1133">Transmembrane helix</keyword>
<keyword evidence="5 8" id="KW-0812">Transmembrane</keyword>
<dbReference type="SUPFAM" id="SSF47384">
    <property type="entry name" value="Homodimeric domain of signal transducing histidine kinase"/>
    <property type="match status" value="1"/>
</dbReference>
<dbReference type="OrthoDB" id="1522504at2"/>
<dbReference type="SMART" id="SM00388">
    <property type="entry name" value="HisKA"/>
    <property type="match status" value="1"/>
</dbReference>
<evidence type="ECO:0000256" key="5">
    <source>
        <dbReference type="ARBA" id="ARBA00022692"/>
    </source>
</evidence>
<name>A0A3M9MZJ4_9BACT</name>
<evidence type="ECO:0000256" key="1">
    <source>
        <dbReference type="ARBA" id="ARBA00000085"/>
    </source>
</evidence>
<keyword evidence="11" id="KW-1185">Reference proteome</keyword>
<gene>
    <name evidence="10" type="ORF">EFA69_07265</name>
</gene>
<evidence type="ECO:0000256" key="8">
    <source>
        <dbReference type="SAM" id="Phobius"/>
    </source>
</evidence>
<dbReference type="Pfam" id="PF00512">
    <property type="entry name" value="HisKA"/>
    <property type="match status" value="1"/>
</dbReference>
<reference evidence="10 11" key="1">
    <citation type="submission" date="2018-11" db="EMBL/GenBank/DDBJ databases">
        <title>Rufibacter latericius sp. nov., isolated from water in Baiyang Lake.</title>
        <authorList>
            <person name="Yang Y."/>
        </authorList>
    </citation>
    <scope>NUCLEOTIDE SEQUENCE [LARGE SCALE GENOMIC DNA]</scope>
    <source>
        <strain evidence="10 11">MCC P1</strain>
    </source>
</reference>
<keyword evidence="6 10" id="KW-0418">Kinase</keyword>
<dbReference type="InterPro" id="IPR050428">
    <property type="entry name" value="TCS_sensor_his_kinase"/>
</dbReference>
<dbReference type="SMART" id="SM00387">
    <property type="entry name" value="HATPase_c"/>
    <property type="match status" value="1"/>
</dbReference>